<dbReference type="CDD" id="cd00063">
    <property type="entry name" value="FN3"/>
    <property type="match status" value="1"/>
</dbReference>
<protein>
    <recommendedName>
        <fullName evidence="9">Receptor-type tyrosine-protein phosphatase U-like Fn3 domain-containing protein</fullName>
    </recommendedName>
</protein>
<evidence type="ECO:0000313" key="10">
    <source>
        <dbReference type="EMBL" id="KAF6028142.1"/>
    </source>
</evidence>
<evidence type="ECO:0000256" key="6">
    <source>
        <dbReference type="ARBA" id="ARBA00023136"/>
    </source>
</evidence>
<dbReference type="PANTHER" id="PTHR24051">
    <property type="entry name" value="SUSHI DOMAIN-CONTAINING PROTEIN 1"/>
    <property type="match status" value="1"/>
</dbReference>
<proteinExistence type="predicted"/>
<dbReference type="InterPro" id="IPR051622">
    <property type="entry name" value="R-tyr_protein_phosphatases"/>
</dbReference>
<gene>
    <name evidence="10" type="ORF">EB796_013540</name>
</gene>
<dbReference type="AlphaFoldDB" id="A0A7J7JP70"/>
<keyword evidence="2" id="KW-0812">Transmembrane</keyword>
<dbReference type="InterPro" id="IPR013783">
    <property type="entry name" value="Ig-like_fold"/>
</dbReference>
<accession>A0A7J7JP70</accession>
<comment type="subcellular location">
    <subcellularLocation>
        <location evidence="1">Membrane</location>
        <topology evidence="1">Single-pass type I membrane protein</topology>
    </subcellularLocation>
</comment>
<evidence type="ECO:0000256" key="4">
    <source>
        <dbReference type="ARBA" id="ARBA00022737"/>
    </source>
</evidence>
<evidence type="ECO:0000256" key="7">
    <source>
        <dbReference type="ARBA" id="ARBA00023157"/>
    </source>
</evidence>
<dbReference type="PANTHER" id="PTHR24051:SF9">
    <property type="entry name" value="FIBRONECTIN TYPE-III DOMAIN-CONTAINING PROTEIN"/>
    <property type="match status" value="1"/>
</dbReference>
<keyword evidence="6" id="KW-0472">Membrane</keyword>
<evidence type="ECO:0000256" key="1">
    <source>
        <dbReference type="ARBA" id="ARBA00004479"/>
    </source>
</evidence>
<evidence type="ECO:0000256" key="5">
    <source>
        <dbReference type="ARBA" id="ARBA00022989"/>
    </source>
</evidence>
<reference evidence="10" key="1">
    <citation type="submission" date="2020-06" db="EMBL/GenBank/DDBJ databases">
        <title>Draft genome of Bugula neritina, a colonial animal packing powerful symbionts and potential medicines.</title>
        <authorList>
            <person name="Rayko M."/>
        </authorList>
    </citation>
    <scope>NUCLEOTIDE SEQUENCE [LARGE SCALE GENOMIC DNA]</scope>
    <source>
        <strain evidence="10">Kwan_BN1</strain>
    </source>
</reference>
<keyword evidence="4" id="KW-0677">Repeat</keyword>
<dbReference type="Proteomes" id="UP000593567">
    <property type="component" value="Unassembled WGS sequence"/>
</dbReference>
<evidence type="ECO:0000313" key="11">
    <source>
        <dbReference type="Proteomes" id="UP000593567"/>
    </source>
</evidence>
<dbReference type="OrthoDB" id="5989377at2759"/>
<organism evidence="10 11">
    <name type="scientific">Bugula neritina</name>
    <name type="common">Brown bryozoan</name>
    <name type="synonym">Sertularia neritina</name>
    <dbReference type="NCBI Taxonomy" id="10212"/>
    <lineage>
        <taxon>Eukaryota</taxon>
        <taxon>Metazoa</taxon>
        <taxon>Spiralia</taxon>
        <taxon>Lophotrochozoa</taxon>
        <taxon>Bryozoa</taxon>
        <taxon>Gymnolaemata</taxon>
        <taxon>Cheilostomatida</taxon>
        <taxon>Flustrina</taxon>
        <taxon>Buguloidea</taxon>
        <taxon>Bugulidae</taxon>
        <taxon>Bugula</taxon>
    </lineage>
</organism>
<comment type="caution">
    <text evidence="10">The sequence shown here is derived from an EMBL/GenBank/DDBJ whole genome shotgun (WGS) entry which is preliminary data.</text>
</comment>
<dbReference type="EMBL" id="VXIV02001986">
    <property type="protein sequence ID" value="KAF6028142.1"/>
    <property type="molecule type" value="Genomic_DNA"/>
</dbReference>
<dbReference type="SUPFAM" id="SSF49265">
    <property type="entry name" value="Fibronectin type III"/>
    <property type="match status" value="1"/>
</dbReference>
<evidence type="ECO:0000259" key="9">
    <source>
        <dbReference type="Pfam" id="PF23144"/>
    </source>
</evidence>
<keyword evidence="8" id="KW-0325">Glycoprotein</keyword>
<keyword evidence="5" id="KW-1133">Transmembrane helix</keyword>
<keyword evidence="3" id="KW-0732">Signal</keyword>
<keyword evidence="11" id="KW-1185">Reference proteome</keyword>
<feature type="domain" description="Receptor-type tyrosine-protein phosphatase U-like Fn3" evidence="9">
    <location>
        <begin position="315"/>
        <end position="364"/>
    </location>
</feature>
<dbReference type="InterPro" id="IPR036116">
    <property type="entry name" value="FN3_sf"/>
</dbReference>
<evidence type="ECO:0000256" key="8">
    <source>
        <dbReference type="ARBA" id="ARBA00023180"/>
    </source>
</evidence>
<dbReference type="InterPro" id="IPR057598">
    <property type="entry name" value="Fn3_PTPRU"/>
</dbReference>
<name>A0A7J7JP70_BUGNE</name>
<dbReference type="Gene3D" id="2.60.40.10">
    <property type="entry name" value="Immunoglobulins"/>
    <property type="match status" value="2"/>
</dbReference>
<dbReference type="GO" id="GO:0016020">
    <property type="term" value="C:membrane"/>
    <property type="evidence" value="ECO:0007669"/>
    <property type="project" value="UniProtKB-SubCell"/>
</dbReference>
<keyword evidence="7" id="KW-1015">Disulfide bond</keyword>
<evidence type="ECO:0000256" key="3">
    <source>
        <dbReference type="ARBA" id="ARBA00022729"/>
    </source>
</evidence>
<sequence>MELNQPSQINSFIACGFKAGNLVTYEIAAGTSAGFGPPATGDIRVTCGLPIIPEVQTSYETQDLPKPKHKMTLTWEEAEPACKSILYYNLTVKHGEKTLSHDQYLEEEGGKREKVLQDIDPYTNYTIILIAVNNEHNQSIPKPQYILTPELAPYDGPGLSVEVNSSCVTLSLRSPMEPNGVILSYSYNCDYASTTGREYQTENADEQSITMCGFPSAERIECSATATNTAGNSPVNITIGYTEIAISSSTTAELPGKRNSGKTVSITLHKVDIGSQEASSYLLIIEPAAPQDGSRKKRAADESSGCDLTDLNALSGCYITAELTNSFFSNGDSQVFEVGDGETYGGYDNKPLAPGSNYILHQGVTVKLSDGKILHKFLEPVSFFLPVRKYNTLLYFVDLLNNDESY</sequence>
<evidence type="ECO:0000256" key="2">
    <source>
        <dbReference type="ARBA" id="ARBA00022692"/>
    </source>
</evidence>
<dbReference type="InterPro" id="IPR003961">
    <property type="entry name" value="FN3_dom"/>
</dbReference>
<dbReference type="Pfam" id="PF23144">
    <property type="entry name" value="Fn3_PTPRU"/>
    <property type="match status" value="1"/>
</dbReference>